<dbReference type="Proteomes" id="UP000035642">
    <property type="component" value="Unassembled WGS sequence"/>
</dbReference>
<keyword evidence="1" id="KW-1185">Reference proteome</keyword>
<proteinExistence type="predicted"/>
<reference evidence="1" key="1">
    <citation type="submission" date="2012-09" db="EMBL/GenBank/DDBJ databases">
        <authorList>
            <person name="Martin A.A."/>
        </authorList>
    </citation>
    <scope>NUCLEOTIDE SEQUENCE</scope>
</reference>
<evidence type="ECO:0000313" key="2">
    <source>
        <dbReference type="WBParaSite" id="ACAC_0001075901-mRNA-1"/>
    </source>
</evidence>
<accession>A0A0K0DHR1</accession>
<name>A0A0K0DHR1_ANGCA</name>
<evidence type="ECO:0000313" key="1">
    <source>
        <dbReference type="Proteomes" id="UP000035642"/>
    </source>
</evidence>
<reference evidence="2" key="2">
    <citation type="submission" date="2017-02" db="UniProtKB">
        <authorList>
            <consortium name="WormBaseParasite"/>
        </authorList>
    </citation>
    <scope>IDENTIFICATION</scope>
</reference>
<protein>
    <submittedName>
        <fullName evidence="2">GDNF domain-containing protein</fullName>
    </submittedName>
</protein>
<dbReference type="WBParaSite" id="ACAC_0001075901-mRNA-1">
    <property type="protein sequence ID" value="ACAC_0001075901-mRNA-1"/>
    <property type="gene ID" value="ACAC_0001075901"/>
</dbReference>
<dbReference type="AlphaFoldDB" id="A0A0K0DHR1"/>
<dbReference type="STRING" id="6313.A0A0K0DHR1"/>
<sequence length="155" mass="17547">MTSIQSLQQENFGRAGLSKCCKKGIYLTDVCLPGKCSNHTTQLCCFQKFLQARYRCCEDDNQSLGPSSTSDFNKCCYDHFVNEDVCCNMKLAARYWKTVHELCYPNTKVDYSGIKLEVSMVCSCTGVKFLRKMVARLPLASCLLVCLRLQMMVCP</sequence>
<organism evidence="1 2">
    <name type="scientific">Angiostrongylus cantonensis</name>
    <name type="common">Rat lungworm</name>
    <dbReference type="NCBI Taxonomy" id="6313"/>
    <lineage>
        <taxon>Eukaryota</taxon>
        <taxon>Metazoa</taxon>
        <taxon>Ecdysozoa</taxon>
        <taxon>Nematoda</taxon>
        <taxon>Chromadorea</taxon>
        <taxon>Rhabditida</taxon>
        <taxon>Rhabditina</taxon>
        <taxon>Rhabditomorpha</taxon>
        <taxon>Strongyloidea</taxon>
        <taxon>Metastrongylidae</taxon>
        <taxon>Angiostrongylus</taxon>
    </lineage>
</organism>